<feature type="non-terminal residue" evidence="7">
    <location>
        <position position="1"/>
    </location>
</feature>
<feature type="region of interest" description="Disordered" evidence="5">
    <location>
        <begin position="270"/>
        <end position="306"/>
    </location>
</feature>
<sequence length="366" mass="40884">THPNSNLANCSRLENSFSSSSRRRPVTLFPPFIPLFQSLSQPPSPPTTAAPWALVVYDITRKATFESVQRWLDELKSKLFNISFESLIPLPRETRVALGCCSARVVQPQIQLRASCPRLLLVSLPSFPLLLASSRHNRRCCKVIWEDLVDLLVYWFLIYRIMVSMGSKTSGDAVDSTQPLEMETPTEPQTEPTEIAAEAQAEPIATAPTNAIPKPRSIAWDNFTRTKAGDRANCNHCSTLITCKGKQGTSTSAMLNHLRRCKAKLDEVQDEERPGKRIKQEGRLEAKKKEKKNLNSMGSPGNDGKKITTAAIPRIESTPNEVCDFHDRQILRQEPASDGWELRFSFLGQGVSFGSTDELVEICFVL</sequence>
<reference evidence="8" key="1">
    <citation type="journal article" date="2019" name="Curr. Biol.">
        <title>Genome Sequence of Striga asiatica Provides Insight into the Evolution of Plant Parasitism.</title>
        <authorList>
            <person name="Yoshida S."/>
            <person name="Kim S."/>
            <person name="Wafula E.K."/>
            <person name="Tanskanen J."/>
            <person name="Kim Y.M."/>
            <person name="Honaas L."/>
            <person name="Yang Z."/>
            <person name="Spallek T."/>
            <person name="Conn C.E."/>
            <person name="Ichihashi Y."/>
            <person name="Cheong K."/>
            <person name="Cui S."/>
            <person name="Der J.P."/>
            <person name="Gundlach H."/>
            <person name="Jiao Y."/>
            <person name="Hori C."/>
            <person name="Ishida J.K."/>
            <person name="Kasahara H."/>
            <person name="Kiba T."/>
            <person name="Kim M.S."/>
            <person name="Koo N."/>
            <person name="Laohavisit A."/>
            <person name="Lee Y.H."/>
            <person name="Lumba S."/>
            <person name="McCourt P."/>
            <person name="Mortimer J.C."/>
            <person name="Mutuku J.M."/>
            <person name="Nomura T."/>
            <person name="Sasaki-Sekimoto Y."/>
            <person name="Seto Y."/>
            <person name="Wang Y."/>
            <person name="Wakatake T."/>
            <person name="Sakakibara H."/>
            <person name="Demura T."/>
            <person name="Yamaguchi S."/>
            <person name="Yoneyama K."/>
            <person name="Manabe R.I."/>
            <person name="Nelson D.C."/>
            <person name="Schulman A.H."/>
            <person name="Timko M.P."/>
            <person name="dePamphilis C.W."/>
            <person name="Choi D."/>
            <person name="Shirasu K."/>
        </authorList>
    </citation>
    <scope>NUCLEOTIDE SEQUENCE [LARGE SCALE GENOMIC DNA]</scope>
    <source>
        <strain evidence="8">cv. UVA1</strain>
    </source>
</reference>
<gene>
    <name evidence="7" type="ORF">STAS_35456</name>
</gene>
<comment type="caution">
    <text evidence="7">The sequence shown here is derived from an EMBL/GenBank/DDBJ whole genome shotgun (WGS) entry which is preliminary data.</text>
</comment>
<evidence type="ECO:0000259" key="6">
    <source>
        <dbReference type="PROSITE" id="PS50808"/>
    </source>
</evidence>
<evidence type="ECO:0000256" key="4">
    <source>
        <dbReference type="PROSITE-ProRule" id="PRU00027"/>
    </source>
</evidence>
<dbReference type="InterPro" id="IPR003656">
    <property type="entry name" value="Znf_BED"/>
</dbReference>
<protein>
    <submittedName>
        <fullName evidence="7">RAB GTPase homolog A5E</fullName>
    </submittedName>
</protein>
<dbReference type="GO" id="GO:0005634">
    <property type="term" value="C:nucleus"/>
    <property type="evidence" value="ECO:0007669"/>
    <property type="project" value="TreeGrafter"/>
</dbReference>
<feature type="region of interest" description="Disordered" evidence="5">
    <location>
        <begin position="172"/>
        <end position="193"/>
    </location>
</feature>
<evidence type="ECO:0000256" key="5">
    <source>
        <dbReference type="SAM" id="MobiDB-lite"/>
    </source>
</evidence>
<feature type="domain" description="BED-type" evidence="6">
    <location>
        <begin position="214"/>
        <end position="268"/>
    </location>
</feature>
<dbReference type="InterPro" id="IPR036236">
    <property type="entry name" value="Znf_C2H2_sf"/>
</dbReference>
<keyword evidence="2 4" id="KW-0863">Zinc-finger</keyword>
<dbReference type="SUPFAM" id="SSF57667">
    <property type="entry name" value="beta-beta-alpha zinc fingers"/>
    <property type="match status" value="1"/>
</dbReference>
<keyword evidence="3" id="KW-0862">Zinc</keyword>
<organism evidence="7 8">
    <name type="scientific">Striga asiatica</name>
    <name type="common">Asiatic witchweed</name>
    <name type="synonym">Buchnera asiatica</name>
    <dbReference type="NCBI Taxonomy" id="4170"/>
    <lineage>
        <taxon>Eukaryota</taxon>
        <taxon>Viridiplantae</taxon>
        <taxon>Streptophyta</taxon>
        <taxon>Embryophyta</taxon>
        <taxon>Tracheophyta</taxon>
        <taxon>Spermatophyta</taxon>
        <taxon>Magnoliopsida</taxon>
        <taxon>eudicotyledons</taxon>
        <taxon>Gunneridae</taxon>
        <taxon>Pentapetalae</taxon>
        <taxon>asterids</taxon>
        <taxon>lamiids</taxon>
        <taxon>Lamiales</taxon>
        <taxon>Orobanchaceae</taxon>
        <taxon>Buchnereae</taxon>
        <taxon>Striga</taxon>
    </lineage>
</organism>
<dbReference type="PROSITE" id="PS50808">
    <property type="entry name" value="ZF_BED"/>
    <property type="match status" value="1"/>
</dbReference>
<feature type="compositionally biased region" description="Low complexity" evidence="5">
    <location>
        <begin position="183"/>
        <end position="193"/>
    </location>
</feature>
<evidence type="ECO:0000256" key="2">
    <source>
        <dbReference type="ARBA" id="ARBA00022771"/>
    </source>
</evidence>
<dbReference type="InterPro" id="IPR053031">
    <property type="entry name" value="Cuticle_assoc_protein"/>
</dbReference>
<keyword evidence="1" id="KW-0479">Metal-binding</keyword>
<dbReference type="EMBL" id="BKCP01013403">
    <property type="protein sequence ID" value="GER57650.1"/>
    <property type="molecule type" value="Genomic_DNA"/>
</dbReference>
<accession>A0A5A7RKF6</accession>
<dbReference type="AlphaFoldDB" id="A0A5A7RKF6"/>
<keyword evidence="8" id="KW-1185">Reference proteome</keyword>
<proteinExistence type="predicted"/>
<dbReference type="GO" id="GO:0008270">
    <property type="term" value="F:zinc ion binding"/>
    <property type="evidence" value="ECO:0007669"/>
    <property type="project" value="UniProtKB-KW"/>
</dbReference>
<dbReference type="GO" id="GO:1990837">
    <property type="term" value="F:sequence-specific double-stranded DNA binding"/>
    <property type="evidence" value="ECO:0007669"/>
    <property type="project" value="TreeGrafter"/>
</dbReference>
<evidence type="ECO:0000256" key="3">
    <source>
        <dbReference type="ARBA" id="ARBA00022833"/>
    </source>
</evidence>
<dbReference type="OrthoDB" id="926379at2759"/>
<evidence type="ECO:0000313" key="7">
    <source>
        <dbReference type="EMBL" id="GER57650.1"/>
    </source>
</evidence>
<dbReference type="Proteomes" id="UP000325081">
    <property type="component" value="Unassembled WGS sequence"/>
</dbReference>
<dbReference type="SMART" id="SM00614">
    <property type="entry name" value="ZnF_BED"/>
    <property type="match status" value="1"/>
</dbReference>
<dbReference type="GO" id="GO:0006357">
    <property type="term" value="P:regulation of transcription by RNA polymerase II"/>
    <property type="evidence" value="ECO:0007669"/>
    <property type="project" value="TreeGrafter"/>
</dbReference>
<feature type="compositionally biased region" description="Basic and acidic residues" evidence="5">
    <location>
        <begin position="270"/>
        <end position="288"/>
    </location>
</feature>
<evidence type="ECO:0000313" key="8">
    <source>
        <dbReference type="Proteomes" id="UP000325081"/>
    </source>
</evidence>
<evidence type="ECO:0000256" key="1">
    <source>
        <dbReference type="ARBA" id="ARBA00022723"/>
    </source>
</evidence>
<dbReference type="PANTHER" id="PTHR34396:SF27">
    <property type="entry name" value="OS08G0208700 PROTEIN"/>
    <property type="match status" value="1"/>
</dbReference>
<dbReference type="PANTHER" id="PTHR34396">
    <property type="entry name" value="OS03G0264950 PROTEIN-RELATED"/>
    <property type="match status" value="1"/>
</dbReference>
<name>A0A5A7RKF6_STRAF</name>